<proteinExistence type="predicted"/>
<feature type="compositionally biased region" description="Basic residues" evidence="1">
    <location>
        <begin position="55"/>
        <end position="66"/>
    </location>
</feature>
<dbReference type="EMBL" id="BGKA01000155">
    <property type="protein sequence ID" value="GBH18400.1"/>
    <property type="molecule type" value="Genomic_DNA"/>
</dbReference>
<evidence type="ECO:0000256" key="1">
    <source>
        <dbReference type="SAM" id="MobiDB-lite"/>
    </source>
</evidence>
<sequence length="76" mass="8885">MRGCVGPDRIDCLLLPEYSFADLIDNKCHRDHPADEKCCPRAVIYSRYLESQPRTCKHQRHKKNKGKQSFQKSVHT</sequence>
<evidence type="ECO:0000313" key="3">
    <source>
        <dbReference type="Proteomes" id="UP000248291"/>
    </source>
</evidence>
<gene>
    <name evidence="2" type="ORF">KPSA3_04384</name>
</gene>
<dbReference type="Proteomes" id="UP000248291">
    <property type="component" value="Unassembled WGS sequence"/>
</dbReference>
<accession>A0AAN4Q7M5</accession>
<feature type="compositionally biased region" description="Polar residues" evidence="1">
    <location>
        <begin position="67"/>
        <end position="76"/>
    </location>
</feature>
<protein>
    <submittedName>
        <fullName evidence="2">Fermentation-respiration switch protein FrsA</fullName>
    </submittedName>
</protein>
<name>A0AAN4Q7M5_PSESF</name>
<comment type="caution">
    <text evidence="2">The sequence shown here is derived from an EMBL/GenBank/DDBJ whole genome shotgun (WGS) entry which is preliminary data.</text>
</comment>
<evidence type="ECO:0000313" key="2">
    <source>
        <dbReference type="EMBL" id="GBH18400.1"/>
    </source>
</evidence>
<dbReference type="AlphaFoldDB" id="A0AAN4Q7M5"/>
<organism evidence="2 3">
    <name type="scientific">Pseudomonas syringae pv. actinidiae</name>
    <dbReference type="NCBI Taxonomy" id="103796"/>
    <lineage>
        <taxon>Bacteria</taxon>
        <taxon>Pseudomonadati</taxon>
        <taxon>Pseudomonadota</taxon>
        <taxon>Gammaproteobacteria</taxon>
        <taxon>Pseudomonadales</taxon>
        <taxon>Pseudomonadaceae</taxon>
        <taxon>Pseudomonas</taxon>
        <taxon>Pseudomonas syringae</taxon>
    </lineage>
</organism>
<feature type="region of interest" description="Disordered" evidence="1">
    <location>
        <begin position="55"/>
        <end position="76"/>
    </location>
</feature>
<reference evidence="2 3" key="1">
    <citation type="submission" date="2018-04" db="EMBL/GenBank/DDBJ databases">
        <title>Draft genome sequence of Pseudomonas syringae pv. actinidiae biovar 3 strains isolated from kiwifruit in Kagawa prefecture.</title>
        <authorList>
            <person name="Tabuchi M."/>
            <person name="Saito M."/>
            <person name="Fujiwara S."/>
            <person name="Sasa N."/>
            <person name="Akimitsu K."/>
            <person name="Gomi K."/>
            <person name="Konishi-Sugita S."/>
            <person name="Hamano K."/>
            <person name="Kataoka I."/>
        </authorList>
    </citation>
    <scope>NUCLEOTIDE SEQUENCE [LARGE SCALE GENOMIC DNA]</scope>
    <source>
        <strain evidence="2 3">MAFF212211</strain>
    </source>
</reference>